<dbReference type="Pfam" id="PF02311">
    <property type="entry name" value="AraC_binding"/>
    <property type="match status" value="1"/>
</dbReference>
<feature type="domain" description="HTH araC/xylS-type" evidence="6">
    <location>
        <begin position="169"/>
        <end position="267"/>
    </location>
</feature>
<feature type="region of interest" description="Disordered" evidence="5">
    <location>
        <begin position="267"/>
        <end position="316"/>
    </location>
</feature>
<dbReference type="RefSeq" id="WP_110665056.1">
    <property type="nucleotide sequence ID" value="NZ_PYBW01000010.1"/>
</dbReference>
<protein>
    <submittedName>
        <fullName evidence="7">AraC family transcriptional regulator</fullName>
    </submittedName>
</protein>
<dbReference type="Gene3D" id="1.10.10.60">
    <property type="entry name" value="Homeodomain-like"/>
    <property type="match status" value="1"/>
</dbReference>
<dbReference type="EMBL" id="PYBW01000010">
    <property type="protein sequence ID" value="PYC87891.1"/>
    <property type="molecule type" value="Genomic_DNA"/>
</dbReference>
<dbReference type="PRINTS" id="PR00032">
    <property type="entry name" value="HTHARAC"/>
</dbReference>
<dbReference type="GO" id="GO:0043565">
    <property type="term" value="F:sequence-specific DNA binding"/>
    <property type="evidence" value="ECO:0007669"/>
    <property type="project" value="InterPro"/>
</dbReference>
<dbReference type="InterPro" id="IPR050204">
    <property type="entry name" value="AraC_XylS_family_regulators"/>
</dbReference>
<proteinExistence type="predicted"/>
<keyword evidence="1" id="KW-0805">Transcription regulation</keyword>
<dbReference type="GO" id="GO:0003700">
    <property type="term" value="F:DNA-binding transcription factor activity"/>
    <property type="evidence" value="ECO:0007669"/>
    <property type="project" value="InterPro"/>
</dbReference>
<dbReference type="InterPro" id="IPR003313">
    <property type="entry name" value="AraC-bd"/>
</dbReference>
<dbReference type="Pfam" id="PF12833">
    <property type="entry name" value="HTH_18"/>
    <property type="match status" value="1"/>
</dbReference>
<dbReference type="SUPFAM" id="SSF46689">
    <property type="entry name" value="Homeodomain-like"/>
    <property type="match status" value="2"/>
</dbReference>
<dbReference type="InterPro" id="IPR018062">
    <property type="entry name" value="HTH_AraC-typ_CS"/>
</dbReference>
<dbReference type="InterPro" id="IPR037923">
    <property type="entry name" value="HTH-like"/>
</dbReference>
<dbReference type="AlphaFoldDB" id="A0A2V4P028"/>
<evidence type="ECO:0000259" key="6">
    <source>
        <dbReference type="PROSITE" id="PS01124"/>
    </source>
</evidence>
<dbReference type="PROSITE" id="PS01124">
    <property type="entry name" value="HTH_ARAC_FAMILY_2"/>
    <property type="match status" value="1"/>
</dbReference>
<organism evidence="7 8">
    <name type="scientific">Streptomyces tateyamensis</name>
    <dbReference type="NCBI Taxonomy" id="565073"/>
    <lineage>
        <taxon>Bacteria</taxon>
        <taxon>Bacillati</taxon>
        <taxon>Actinomycetota</taxon>
        <taxon>Actinomycetes</taxon>
        <taxon>Kitasatosporales</taxon>
        <taxon>Streptomycetaceae</taxon>
        <taxon>Streptomyces</taxon>
    </lineage>
</organism>
<feature type="compositionally biased region" description="Low complexity" evidence="5">
    <location>
        <begin position="267"/>
        <end position="276"/>
    </location>
</feature>
<name>A0A2V4P028_9ACTN</name>
<keyword evidence="3" id="KW-0010">Activator</keyword>
<evidence type="ECO:0000256" key="2">
    <source>
        <dbReference type="ARBA" id="ARBA00023125"/>
    </source>
</evidence>
<dbReference type="InterPro" id="IPR018060">
    <property type="entry name" value="HTH_AraC"/>
</dbReference>
<dbReference type="PANTHER" id="PTHR46796">
    <property type="entry name" value="HTH-TYPE TRANSCRIPTIONAL ACTIVATOR RHAS-RELATED"/>
    <property type="match status" value="1"/>
</dbReference>
<dbReference type="SUPFAM" id="SSF51215">
    <property type="entry name" value="Regulatory protein AraC"/>
    <property type="match status" value="1"/>
</dbReference>
<keyword evidence="4" id="KW-0804">Transcription</keyword>
<evidence type="ECO:0000256" key="5">
    <source>
        <dbReference type="SAM" id="MobiDB-lite"/>
    </source>
</evidence>
<reference evidence="7 8" key="1">
    <citation type="submission" date="2018-03" db="EMBL/GenBank/DDBJ databases">
        <title>Bioinformatic expansion and discovery of thiopeptide antibiotics.</title>
        <authorList>
            <person name="Schwalen C.J."/>
            <person name="Hudson G.A."/>
            <person name="Mitchell D.A."/>
        </authorList>
    </citation>
    <scope>NUCLEOTIDE SEQUENCE [LARGE SCALE GENOMIC DNA]</scope>
    <source>
        <strain evidence="7 8">ATCC 21389</strain>
    </source>
</reference>
<evidence type="ECO:0000313" key="8">
    <source>
        <dbReference type="Proteomes" id="UP000248039"/>
    </source>
</evidence>
<comment type="caution">
    <text evidence="7">The sequence shown here is derived from an EMBL/GenBank/DDBJ whole genome shotgun (WGS) entry which is preliminary data.</text>
</comment>
<keyword evidence="8" id="KW-1185">Reference proteome</keyword>
<keyword evidence="2" id="KW-0238">DNA-binding</keyword>
<evidence type="ECO:0000256" key="4">
    <source>
        <dbReference type="ARBA" id="ARBA00023163"/>
    </source>
</evidence>
<gene>
    <name evidence="7" type="ORF">C7C46_02300</name>
</gene>
<dbReference type="InterPro" id="IPR009057">
    <property type="entry name" value="Homeodomain-like_sf"/>
</dbReference>
<evidence type="ECO:0000313" key="7">
    <source>
        <dbReference type="EMBL" id="PYC87891.1"/>
    </source>
</evidence>
<feature type="compositionally biased region" description="Gly residues" evidence="5">
    <location>
        <begin position="277"/>
        <end position="287"/>
    </location>
</feature>
<dbReference type="Proteomes" id="UP000248039">
    <property type="component" value="Unassembled WGS sequence"/>
</dbReference>
<sequence length="316" mass="33595">MAGFARYLTPAPEHRQLGLVCLGTGAQQVRRVSFDGRVLACYGLMLVTRGGGWLEWGDRPRRRLPVRAPAAFVVFPGLYHAYQPDPQGWSERWVLFDGPAAAAHERLGGLDRNAPVVPLGPAVQSLVRLFDRLGAAVEPGAPHRDVVAAALVQQLLAELLVGRVDADLSRVVRYLDEHAVEPLTVGDHARRLGLTEAALRDEVQRATGSTPKEYVLRARLSRAKRLLSTTDRPVQEVAQAVGYGDPAYFTRLFTRRVGAAPTEFRRSAGGVREAGAGSSGGGGGGFGRRAAERAAVDGAPVAGESRTGGPGLTSGG</sequence>
<dbReference type="PROSITE" id="PS00041">
    <property type="entry name" value="HTH_ARAC_FAMILY_1"/>
    <property type="match status" value="1"/>
</dbReference>
<evidence type="ECO:0000256" key="1">
    <source>
        <dbReference type="ARBA" id="ARBA00023015"/>
    </source>
</evidence>
<dbReference type="InterPro" id="IPR020449">
    <property type="entry name" value="Tscrpt_reg_AraC-type_HTH"/>
</dbReference>
<dbReference type="SMART" id="SM00342">
    <property type="entry name" value="HTH_ARAC"/>
    <property type="match status" value="1"/>
</dbReference>
<evidence type="ECO:0000256" key="3">
    <source>
        <dbReference type="ARBA" id="ARBA00023159"/>
    </source>
</evidence>
<dbReference type="OrthoDB" id="3186094at2"/>
<feature type="compositionally biased region" description="Gly residues" evidence="5">
    <location>
        <begin position="306"/>
        <end position="316"/>
    </location>
</feature>
<accession>A0A2V4P028</accession>